<dbReference type="InterPro" id="IPR040511">
    <property type="entry name" value="AGS_C"/>
</dbReference>
<dbReference type="EMBL" id="VJYK02000036">
    <property type="protein sequence ID" value="MQS01337.1"/>
    <property type="molecule type" value="Genomic_DNA"/>
</dbReference>
<reference evidence="4 5" key="1">
    <citation type="submission" date="2019-10" db="EMBL/GenBank/DDBJ databases">
        <title>Streptomyces sp. nov., a novel actinobacterium isolated from alkaline environment.</title>
        <authorList>
            <person name="Golinska P."/>
        </authorList>
    </citation>
    <scope>NUCLEOTIDE SEQUENCE [LARGE SCALE GENOMIC DNA]</scope>
    <source>
        <strain evidence="4 5">OF1</strain>
    </source>
</reference>
<keyword evidence="5" id="KW-1185">Reference proteome</keyword>
<evidence type="ECO:0000313" key="3">
    <source>
        <dbReference type="EMBL" id="MBB1259126.1"/>
    </source>
</evidence>
<keyword evidence="1" id="KW-0051">Antiviral defense</keyword>
<evidence type="ECO:0000313" key="6">
    <source>
        <dbReference type="Proteomes" id="UP000517765"/>
    </source>
</evidence>
<dbReference type="Proteomes" id="UP000517765">
    <property type="component" value="Unassembled WGS sequence"/>
</dbReference>
<dbReference type="CDD" id="cd05400">
    <property type="entry name" value="NT_2-5OAS_ClassI-CCAase"/>
    <property type="match status" value="1"/>
</dbReference>
<dbReference type="GO" id="GO:0051607">
    <property type="term" value="P:defense response to virus"/>
    <property type="evidence" value="ECO:0007669"/>
    <property type="project" value="UniProtKB-KW"/>
</dbReference>
<name>A0A5P0YNU8_9ACTN</name>
<accession>A0A5P0YNU8</accession>
<dbReference type="AlphaFoldDB" id="A0A5P0YNU8"/>
<dbReference type="Pfam" id="PF18134">
    <property type="entry name" value="AGS_C"/>
    <property type="match status" value="1"/>
</dbReference>
<dbReference type="InterPro" id="IPR043519">
    <property type="entry name" value="NT_sf"/>
</dbReference>
<sequence>MTMKTSEIFETLLKNLRVGETATTVASRRDEITKALNKDFRDKDGCTEYKLMVGSFGRHTAIKGVSDLDMIFILPPGIRASYDGDTGPRRVLERVRDDLKARYKNTEIRVDQCVVRVRFTSNAFKFEVQPAFENADGSFDYPDTKAEGWKVTKPREEIAATKECNDRTATNMRHLARMARAWKNANGVNMGGLLIDTLVYNFFDQTDDYDAAGTGSFDLMARDFFEFLKDQPEQQYYLALGSRQRVHVKAKFQPKAKKAYNRCLEAIADEGKTSANKKWREVFGTSVPLAKSASESSRSFSDTEEFIEDEFPVDVSETVSIDCEVTQAGWRPTWLRAMRRGGILLKADKSLRFVVTHCSVEEPYTLKWKVLNRGPEAERRDNIRGQIVDSSTRGVRTEHSHFKGEHVVECYVVKDGVVVARDRIDVPVSNTSVKTANVL</sequence>
<dbReference type="OrthoDB" id="3328101at2"/>
<dbReference type="InterPro" id="IPR006116">
    <property type="entry name" value="NT_2-5OAS_ClassI-CCAase"/>
</dbReference>
<feature type="domain" description="Adenylyl/Guanylyl and SMODS C-terminal sensor" evidence="2">
    <location>
        <begin position="302"/>
        <end position="428"/>
    </location>
</feature>
<proteinExistence type="predicted"/>
<protein>
    <submittedName>
        <fullName evidence="4">Nucleotidyltransferase</fullName>
    </submittedName>
</protein>
<organism evidence="4 5">
    <name type="scientific">Streptomyces alkaliterrae</name>
    <dbReference type="NCBI Taxonomy" id="2213162"/>
    <lineage>
        <taxon>Bacteria</taxon>
        <taxon>Bacillati</taxon>
        <taxon>Actinomycetota</taxon>
        <taxon>Actinomycetes</taxon>
        <taxon>Kitasatosporales</taxon>
        <taxon>Streptomycetaceae</taxon>
        <taxon>Streptomyces</taxon>
    </lineage>
</organism>
<dbReference type="SUPFAM" id="SSF81301">
    <property type="entry name" value="Nucleotidyltransferase"/>
    <property type="match status" value="1"/>
</dbReference>
<gene>
    <name evidence="4" type="ORF">FNX44_005495</name>
    <name evidence="3" type="ORF">H3147_09785</name>
</gene>
<reference evidence="3" key="3">
    <citation type="journal article" name="Syst. Appl. Microbiol.">
        <title>Streptomyces alkaliterrae sp. nov., isolated from an alkaline soil, and emended descriptions of Streptomyces alkaliphilus, Streptomyces calidiresistens and Streptomyces durbertensis.</title>
        <authorList>
            <person name="Swiecimska M."/>
            <person name="Golinska P."/>
            <person name="Nouioui I."/>
            <person name="Wypij M."/>
            <person name="Rai M."/>
            <person name="Sangal V."/>
            <person name="Goodfellow M."/>
        </authorList>
    </citation>
    <scope>NUCLEOTIDE SEQUENCE</scope>
    <source>
        <strain evidence="3">OF8</strain>
    </source>
</reference>
<evidence type="ECO:0000313" key="4">
    <source>
        <dbReference type="EMBL" id="MQS01337.1"/>
    </source>
</evidence>
<dbReference type="Proteomes" id="UP000320857">
    <property type="component" value="Unassembled WGS sequence"/>
</dbReference>
<evidence type="ECO:0000313" key="5">
    <source>
        <dbReference type="Proteomes" id="UP000320857"/>
    </source>
</evidence>
<dbReference type="RefSeq" id="WP_143646814.1">
    <property type="nucleotide sequence ID" value="NZ_JABJXA010000043.1"/>
</dbReference>
<evidence type="ECO:0000256" key="1">
    <source>
        <dbReference type="ARBA" id="ARBA00023118"/>
    </source>
</evidence>
<keyword evidence="4" id="KW-0808">Transferase</keyword>
<dbReference type="GO" id="GO:0016779">
    <property type="term" value="F:nucleotidyltransferase activity"/>
    <property type="evidence" value="ECO:0007669"/>
    <property type="project" value="InterPro"/>
</dbReference>
<dbReference type="Pfam" id="PF18144">
    <property type="entry name" value="SMODS"/>
    <property type="match status" value="1"/>
</dbReference>
<comment type="caution">
    <text evidence="4">The sequence shown here is derived from an EMBL/GenBank/DDBJ whole genome shotgun (WGS) entry which is preliminary data.</text>
</comment>
<reference evidence="6" key="2">
    <citation type="submission" date="2020-05" db="EMBL/GenBank/DDBJ databases">
        <title>Classification of alakaliphilic streptomycetes isolated from an alkaline soil next to Lonar Crater, India and a proposal for the recognition of Streptomyces alkaliterrae sp. nov.</title>
        <authorList>
            <person name="Golinska P."/>
        </authorList>
    </citation>
    <scope>NUCLEOTIDE SEQUENCE [LARGE SCALE GENOMIC DNA]</scope>
    <source>
        <strain evidence="6">OF8</strain>
    </source>
</reference>
<dbReference type="EMBL" id="JABJXA010000043">
    <property type="protein sequence ID" value="MBB1259126.1"/>
    <property type="molecule type" value="Genomic_DNA"/>
</dbReference>
<evidence type="ECO:0000259" key="2">
    <source>
        <dbReference type="Pfam" id="PF18134"/>
    </source>
</evidence>
<dbReference type="Gene3D" id="3.30.460.10">
    <property type="entry name" value="Beta Polymerase, domain 2"/>
    <property type="match status" value="1"/>
</dbReference>